<keyword evidence="1" id="KW-0433">Leucine-rich repeat</keyword>
<dbReference type="InterPro" id="IPR050333">
    <property type="entry name" value="SLRP"/>
</dbReference>
<dbReference type="AlphaFoldDB" id="A0A7R9AEH3"/>
<dbReference type="FunFam" id="3.80.10.10:FF:000732">
    <property type="entry name" value="GD11101"/>
    <property type="match status" value="1"/>
</dbReference>
<organism evidence="4">
    <name type="scientific">Darwinula stevensoni</name>
    <dbReference type="NCBI Taxonomy" id="69355"/>
    <lineage>
        <taxon>Eukaryota</taxon>
        <taxon>Metazoa</taxon>
        <taxon>Ecdysozoa</taxon>
        <taxon>Arthropoda</taxon>
        <taxon>Crustacea</taxon>
        <taxon>Oligostraca</taxon>
        <taxon>Ostracoda</taxon>
        <taxon>Podocopa</taxon>
        <taxon>Podocopida</taxon>
        <taxon>Darwinulocopina</taxon>
        <taxon>Darwinuloidea</taxon>
        <taxon>Darwinulidae</taxon>
        <taxon>Darwinula</taxon>
    </lineage>
</organism>
<dbReference type="SMART" id="SM00369">
    <property type="entry name" value="LRR_TYP"/>
    <property type="match status" value="5"/>
</dbReference>
<dbReference type="InterPro" id="IPR003591">
    <property type="entry name" value="Leu-rich_rpt_typical-subtyp"/>
</dbReference>
<evidence type="ECO:0000313" key="5">
    <source>
        <dbReference type="Proteomes" id="UP000677054"/>
    </source>
</evidence>
<dbReference type="InterPro" id="IPR032675">
    <property type="entry name" value="LRR_dom_sf"/>
</dbReference>
<accession>A0A7R9AEH3</accession>
<sequence length="282" mass="30896">MRNNKGLNMTVVAKISSRLSNLTLAGNDFGTIPKGSFPKLSDLQRLDLSNCNLKSIENGAFSTLTSLKYMDLSMNKLEIGSDTIFTGLKTLDSLYLRNNTIRFEGAKSPFKDLNGLKTLDLSGNLITLLSYNLLMGNNIRAWNSAVLGAKASLEILRLGQNDLSEVTKVMLTDLKKVKKMDLSENKFQCNCQIYDFYGWAAENSGKLELWQNDTYKCQGNNDTLHSVRDEGEKLLSQCRGGQGNTDDGGFSTATTTVLSPPPASNNINVNIENNSNAGSGHM</sequence>
<dbReference type="Proteomes" id="UP000677054">
    <property type="component" value="Unassembled WGS sequence"/>
</dbReference>
<feature type="compositionally biased region" description="Low complexity" evidence="3">
    <location>
        <begin position="264"/>
        <end position="276"/>
    </location>
</feature>
<dbReference type="PROSITE" id="PS51450">
    <property type="entry name" value="LRR"/>
    <property type="match status" value="1"/>
</dbReference>
<gene>
    <name evidence="4" type="ORF">DSTB1V02_LOCUS12023</name>
</gene>
<evidence type="ECO:0000256" key="1">
    <source>
        <dbReference type="ARBA" id="ARBA00022614"/>
    </source>
</evidence>
<dbReference type="PANTHER" id="PTHR45712:SF22">
    <property type="entry name" value="INSULIN-LIKE GROWTH FACTOR-BINDING PROTEIN COMPLEX ACID LABILE SUBUNIT"/>
    <property type="match status" value="1"/>
</dbReference>
<dbReference type="Pfam" id="PF13855">
    <property type="entry name" value="LRR_8"/>
    <property type="match status" value="1"/>
</dbReference>
<dbReference type="InterPro" id="IPR001611">
    <property type="entry name" value="Leu-rich_rpt"/>
</dbReference>
<feature type="non-terminal residue" evidence="4">
    <location>
        <position position="282"/>
    </location>
</feature>
<evidence type="ECO:0000256" key="2">
    <source>
        <dbReference type="ARBA" id="ARBA00022737"/>
    </source>
</evidence>
<proteinExistence type="predicted"/>
<name>A0A7R9AEH3_9CRUS</name>
<dbReference type="SUPFAM" id="SSF52058">
    <property type="entry name" value="L domain-like"/>
    <property type="match status" value="1"/>
</dbReference>
<feature type="region of interest" description="Disordered" evidence="3">
    <location>
        <begin position="260"/>
        <end position="282"/>
    </location>
</feature>
<reference evidence="4" key="1">
    <citation type="submission" date="2020-11" db="EMBL/GenBank/DDBJ databases">
        <authorList>
            <person name="Tran Van P."/>
        </authorList>
    </citation>
    <scope>NUCLEOTIDE SEQUENCE</scope>
</reference>
<dbReference type="Gene3D" id="3.80.10.10">
    <property type="entry name" value="Ribonuclease Inhibitor"/>
    <property type="match status" value="2"/>
</dbReference>
<evidence type="ECO:0000313" key="4">
    <source>
        <dbReference type="EMBL" id="CAD7252265.1"/>
    </source>
</evidence>
<protein>
    <submittedName>
        <fullName evidence="4">Uncharacterized protein</fullName>
    </submittedName>
</protein>
<dbReference type="PANTHER" id="PTHR45712">
    <property type="entry name" value="AGAP008170-PA"/>
    <property type="match status" value="1"/>
</dbReference>
<evidence type="ECO:0000256" key="3">
    <source>
        <dbReference type="SAM" id="MobiDB-lite"/>
    </source>
</evidence>
<keyword evidence="5" id="KW-1185">Reference proteome</keyword>
<dbReference type="EMBL" id="LR903776">
    <property type="protein sequence ID" value="CAD7252265.1"/>
    <property type="molecule type" value="Genomic_DNA"/>
</dbReference>
<keyword evidence="2" id="KW-0677">Repeat</keyword>
<dbReference type="OrthoDB" id="676979at2759"/>
<dbReference type="EMBL" id="CAJPEV010004259">
    <property type="protein sequence ID" value="CAG0901468.1"/>
    <property type="molecule type" value="Genomic_DNA"/>
</dbReference>